<comment type="function">
    <text evidence="1 11">Catalyzes the reversible adenylation of nicotinate mononucleotide (NaMN) to nicotinic acid adenine dinucleotide (NaAD).</text>
</comment>
<comment type="similarity">
    <text evidence="3 11">Belongs to the NadD family.</text>
</comment>
<dbReference type="SUPFAM" id="SSF52374">
    <property type="entry name" value="Nucleotidylyl transferase"/>
    <property type="match status" value="1"/>
</dbReference>
<dbReference type="InterPro" id="IPR005248">
    <property type="entry name" value="NadD/NMNAT"/>
</dbReference>
<gene>
    <name evidence="11" type="primary">nadD</name>
    <name evidence="13" type="ORF">HK18_03510</name>
</gene>
<dbReference type="PANTHER" id="PTHR39321">
    <property type="entry name" value="NICOTINATE-NUCLEOTIDE ADENYLYLTRANSFERASE-RELATED"/>
    <property type="match status" value="1"/>
</dbReference>
<dbReference type="EC" id="2.7.7.18" evidence="11"/>
<comment type="pathway">
    <text evidence="2 11">Cofactor biosynthesis; NAD(+) biosynthesis; deamido-NAD(+) from nicotinate D-ribonucleotide: step 1/1.</text>
</comment>
<dbReference type="UniPathway" id="UPA00253">
    <property type="reaction ID" value="UER00332"/>
</dbReference>
<evidence type="ECO:0000256" key="4">
    <source>
        <dbReference type="ARBA" id="ARBA00022642"/>
    </source>
</evidence>
<dbReference type="Gene3D" id="3.40.50.620">
    <property type="entry name" value="HUPs"/>
    <property type="match status" value="1"/>
</dbReference>
<keyword evidence="14" id="KW-1185">Reference proteome</keyword>
<evidence type="ECO:0000256" key="6">
    <source>
        <dbReference type="ARBA" id="ARBA00022695"/>
    </source>
</evidence>
<dbReference type="InterPro" id="IPR014729">
    <property type="entry name" value="Rossmann-like_a/b/a_fold"/>
</dbReference>
<dbReference type="CDD" id="cd02165">
    <property type="entry name" value="NMNAT"/>
    <property type="match status" value="1"/>
</dbReference>
<dbReference type="RefSeq" id="WP_040364400.1">
    <property type="nucleotide sequence ID" value="NZ_JOPB01000023.1"/>
</dbReference>
<evidence type="ECO:0000256" key="7">
    <source>
        <dbReference type="ARBA" id="ARBA00022741"/>
    </source>
</evidence>
<evidence type="ECO:0000256" key="2">
    <source>
        <dbReference type="ARBA" id="ARBA00005019"/>
    </source>
</evidence>
<feature type="domain" description="Cytidyltransferase-like" evidence="12">
    <location>
        <begin position="17"/>
        <end position="196"/>
    </location>
</feature>
<keyword evidence="7 11" id="KW-0547">Nucleotide-binding</keyword>
<sequence>MISIPTWGDRRNIRVGLFGGSFNPIHEGHLELANRALKFLRLDQVWLMVSPGNPLKVGTEMAPFQERLELVQQRVSGRRLIPTDIECRLNTRYSCDTIQLLQQRFPYCKFVWLMGADGLAQMALWSHWQEILKVVPMAVFPRPSYIYSALNGQAAQWARRTRLPSRYATILADFQPPAWVFVPAPENSISATALRQQRKQLLEQ</sequence>
<evidence type="ECO:0000256" key="5">
    <source>
        <dbReference type="ARBA" id="ARBA00022679"/>
    </source>
</evidence>
<name>A0A251ZST9_9PROT</name>
<accession>A0A251ZST9</accession>
<dbReference type="GO" id="GO:0005524">
    <property type="term" value="F:ATP binding"/>
    <property type="evidence" value="ECO:0007669"/>
    <property type="project" value="UniProtKB-KW"/>
</dbReference>
<evidence type="ECO:0000256" key="11">
    <source>
        <dbReference type="HAMAP-Rule" id="MF_00244"/>
    </source>
</evidence>
<keyword evidence="4 11" id="KW-0662">Pyridine nucleotide biosynthesis</keyword>
<dbReference type="GO" id="GO:0004515">
    <property type="term" value="F:nicotinate-nucleotide adenylyltransferase activity"/>
    <property type="evidence" value="ECO:0007669"/>
    <property type="project" value="UniProtKB-UniRule"/>
</dbReference>
<reference evidence="14" key="1">
    <citation type="submission" date="2014-06" db="EMBL/GenBank/DDBJ databases">
        <authorList>
            <person name="Winans N.J."/>
            <person name="Newell P.D."/>
            <person name="Douglas A.E."/>
        </authorList>
    </citation>
    <scope>NUCLEOTIDE SEQUENCE [LARGE SCALE GENOMIC DNA]</scope>
    <source>
        <strain evidence="14">DmL_052</strain>
    </source>
</reference>
<protein>
    <recommendedName>
        <fullName evidence="11">Probable nicotinate-nucleotide adenylyltransferase</fullName>
        <ecNumber evidence="11">2.7.7.18</ecNumber>
    </recommendedName>
    <alternativeName>
        <fullName evidence="11">Deamido-NAD(+) diphosphorylase</fullName>
    </alternativeName>
    <alternativeName>
        <fullName evidence="11">Deamido-NAD(+) pyrophosphorylase</fullName>
    </alternativeName>
    <alternativeName>
        <fullName evidence="11">Nicotinate mononucleotide adenylyltransferase</fullName>
        <shortName evidence="11">NaMN adenylyltransferase</shortName>
    </alternativeName>
</protein>
<evidence type="ECO:0000256" key="10">
    <source>
        <dbReference type="ARBA" id="ARBA00048721"/>
    </source>
</evidence>
<dbReference type="Pfam" id="PF01467">
    <property type="entry name" value="CTP_transf_like"/>
    <property type="match status" value="1"/>
</dbReference>
<comment type="caution">
    <text evidence="13">The sequence shown here is derived from an EMBL/GenBank/DDBJ whole genome shotgun (WGS) entry which is preliminary data.</text>
</comment>
<proteinExistence type="inferred from homology"/>
<evidence type="ECO:0000313" key="14">
    <source>
        <dbReference type="Proteomes" id="UP000194946"/>
    </source>
</evidence>
<evidence type="ECO:0000256" key="9">
    <source>
        <dbReference type="ARBA" id="ARBA00023027"/>
    </source>
</evidence>
<evidence type="ECO:0000256" key="3">
    <source>
        <dbReference type="ARBA" id="ARBA00009014"/>
    </source>
</evidence>
<evidence type="ECO:0000259" key="12">
    <source>
        <dbReference type="Pfam" id="PF01467"/>
    </source>
</evidence>
<keyword evidence="6 11" id="KW-0548">Nucleotidyltransferase</keyword>
<dbReference type="PANTHER" id="PTHR39321:SF3">
    <property type="entry name" value="PHOSPHOPANTETHEINE ADENYLYLTRANSFERASE"/>
    <property type="match status" value="1"/>
</dbReference>
<dbReference type="NCBIfam" id="TIGR00125">
    <property type="entry name" value="cyt_tran_rel"/>
    <property type="match status" value="1"/>
</dbReference>
<keyword evidence="9 11" id="KW-0520">NAD</keyword>
<comment type="catalytic activity">
    <reaction evidence="10 11">
        <text>nicotinate beta-D-ribonucleotide + ATP + H(+) = deamido-NAD(+) + diphosphate</text>
        <dbReference type="Rhea" id="RHEA:22860"/>
        <dbReference type="ChEBI" id="CHEBI:15378"/>
        <dbReference type="ChEBI" id="CHEBI:30616"/>
        <dbReference type="ChEBI" id="CHEBI:33019"/>
        <dbReference type="ChEBI" id="CHEBI:57502"/>
        <dbReference type="ChEBI" id="CHEBI:58437"/>
        <dbReference type="EC" id="2.7.7.18"/>
    </reaction>
</comment>
<keyword evidence="5 11" id="KW-0808">Transferase</keyword>
<dbReference type="AlphaFoldDB" id="A0A251ZST9"/>
<evidence type="ECO:0000313" key="13">
    <source>
        <dbReference type="EMBL" id="OUI77721.1"/>
    </source>
</evidence>
<evidence type="ECO:0000256" key="8">
    <source>
        <dbReference type="ARBA" id="ARBA00022840"/>
    </source>
</evidence>
<organism evidence="13 14">
    <name type="scientific">Commensalibacter intestini</name>
    <dbReference type="NCBI Taxonomy" id="479936"/>
    <lineage>
        <taxon>Bacteria</taxon>
        <taxon>Pseudomonadati</taxon>
        <taxon>Pseudomonadota</taxon>
        <taxon>Alphaproteobacteria</taxon>
        <taxon>Acetobacterales</taxon>
        <taxon>Acetobacteraceae</taxon>
    </lineage>
</organism>
<dbReference type="NCBIfam" id="TIGR00482">
    <property type="entry name" value="nicotinate (nicotinamide) nucleotide adenylyltransferase"/>
    <property type="match status" value="1"/>
</dbReference>
<dbReference type="HAMAP" id="MF_00244">
    <property type="entry name" value="NaMN_adenylyltr"/>
    <property type="match status" value="1"/>
</dbReference>
<dbReference type="NCBIfam" id="NF000843">
    <property type="entry name" value="PRK00071.2-2"/>
    <property type="match status" value="1"/>
</dbReference>
<dbReference type="GO" id="GO:0009435">
    <property type="term" value="P:NAD+ biosynthetic process"/>
    <property type="evidence" value="ECO:0007669"/>
    <property type="project" value="UniProtKB-UniRule"/>
</dbReference>
<dbReference type="Proteomes" id="UP000194946">
    <property type="component" value="Unassembled WGS sequence"/>
</dbReference>
<dbReference type="InterPro" id="IPR004821">
    <property type="entry name" value="Cyt_trans-like"/>
</dbReference>
<dbReference type="EMBL" id="JOPB01000023">
    <property type="protein sequence ID" value="OUI77721.1"/>
    <property type="molecule type" value="Genomic_DNA"/>
</dbReference>
<evidence type="ECO:0000256" key="1">
    <source>
        <dbReference type="ARBA" id="ARBA00002324"/>
    </source>
</evidence>
<keyword evidence="8 11" id="KW-0067">ATP-binding</keyword>